<feature type="transmembrane region" description="Helical" evidence="8">
    <location>
        <begin position="71"/>
        <end position="92"/>
    </location>
</feature>
<dbReference type="InterPro" id="IPR011701">
    <property type="entry name" value="MFS"/>
</dbReference>
<dbReference type="SUPFAM" id="SSF103473">
    <property type="entry name" value="MFS general substrate transporter"/>
    <property type="match status" value="1"/>
</dbReference>
<feature type="compositionally biased region" description="Basic and acidic residues" evidence="7">
    <location>
        <begin position="477"/>
        <end position="502"/>
    </location>
</feature>
<feature type="transmembrane region" description="Helical" evidence="8">
    <location>
        <begin position="453"/>
        <end position="472"/>
    </location>
</feature>
<dbReference type="PROSITE" id="PS50850">
    <property type="entry name" value="MFS"/>
    <property type="match status" value="1"/>
</dbReference>
<feature type="transmembrane region" description="Helical" evidence="8">
    <location>
        <begin position="356"/>
        <end position="375"/>
    </location>
</feature>
<proteinExistence type="predicted"/>
<dbReference type="Pfam" id="PF07690">
    <property type="entry name" value="MFS_1"/>
    <property type="match status" value="1"/>
</dbReference>
<feature type="transmembrane region" description="Helical" evidence="8">
    <location>
        <begin position="325"/>
        <end position="344"/>
    </location>
</feature>
<evidence type="ECO:0000256" key="7">
    <source>
        <dbReference type="SAM" id="MobiDB-lite"/>
    </source>
</evidence>
<feature type="transmembrane region" description="Helical" evidence="8">
    <location>
        <begin position="224"/>
        <end position="245"/>
    </location>
</feature>
<feature type="transmembrane region" description="Helical" evidence="8">
    <location>
        <begin position="381"/>
        <end position="403"/>
    </location>
</feature>
<keyword evidence="2" id="KW-0813">Transport</keyword>
<keyword evidence="5 8" id="KW-1133">Transmembrane helix</keyword>
<sequence>MNGELTERPVLRRLPAVLVQERPRPDRVREHPRAWWLAVATVCFGAFMGQLDASVVTLTYGSLGAEFGTSLAAVEWVSLAYLLTLAALLIPVGRFADARGRKLLYLHGFGVFVVASAACGLAPSLGTLIAFRVAQAAGAAMMQANSVALVVTSAPAERTRGALGVQAAAQALGLALGPTVGGALVSTLGWRWVFGINVPIGIVALVAGHYLLPRTRERNQARELDRAGAVLLTVATTAGLLGVSAASGLPVPEWGVAALFAVAVAGGWAFTARQRRAPSPLLDLDLLRVRAVSAGLAGALGAYLVLFGPLVLVPIVLTGRGSSELLAGLVLTALPAGFGAGAVGGEPLLRGTTDRARGVLGAGTAAASLAGMLFLPLSPGWLAAQAAVLGLGLGVFTPANNALIMKAVPARWSGTGGGLVNMARSLGTALGVALVALALHLGPDGGRLDGARWAIAVLLAASAATVAAAWAATGGRTRADGEPDGGRETSGCREPEGCREPGGEGGGPG</sequence>
<evidence type="ECO:0000256" key="5">
    <source>
        <dbReference type="ARBA" id="ARBA00022989"/>
    </source>
</evidence>
<evidence type="ECO:0000313" key="10">
    <source>
        <dbReference type="EMBL" id="MBO2440573.1"/>
    </source>
</evidence>
<dbReference type="PANTHER" id="PTHR42718:SF46">
    <property type="entry name" value="BLR6921 PROTEIN"/>
    <property type="match status" value="1"/>
</dbReference>
<evidence type="ECO:0000313" key="11">
    <source>
        <dbReference type="Proteomes" id="UP000666915"/>
    </source>
</evidence>
<feature type="transmembrane region" description="Helical" evidence="8">
    <location>
        <begin position="104"/>
        <end position="123"/>
    </location>
</feature>
<feature type="transmembrane region" description="Helical" evidence="8">
    <location>
        <begin position="34"/>
        <end position="51"/>
    </location>
</feature>
<keyword evidence="4 8" id="KW-0812">Transmembrane</keyword>
<feature type="region of interest" description="Disordered" evidence="7">
    <location>
        <begin position="475"/>
        <end position="509"/>
    </location>
</feature>
<keyword evidence="6 8" id="KW-0472">Membrane</keyword>
<evidence type="ECO:0000256" key="8">
    <source>
        <dbReference type="SAM" id="Phobius"/>
    </source>
</evidence>
<dbReference type="InterPro" id="IPR036259">
    <property type="entry name" value="MFS_trans_sf"/>
</dbReference>
<keyword evidence="3" id="KW-1003">Cell membrane</keyword>
<evidence type="ECO:0000259" key="9">
    <source>
        <dbReference type="PROSITE" id="PS50850"/>
    </source>
</evidence>
<dbReference type="EMBL" id="JAGEOK010000015">
    <property type="protein sequence ID" value="MBO2440573.1"/>
    <property type="molecule type" value="Genomic_DNA"/>
</dbReference>
<dbReference type="PANTHER" id="PTHR42718">
    <property type="entry name" value="MAJOR FACILITATOR SUPERFAMILY MULTIDRUG TRANSPORTER MFSC"/>
    <property type="match status" value="1"/>
</dbReference>
<evidence type="ECO:0000256" key="3">
    <source>
        <dbReference type="ARBA" id="ARBA00022475"/>
    </source>
</evidence>
<feature type="transmembrane region" description="Helical" evidence="8">
    <location>
        <begin position="291"/>
        <end position="313"/>
    </location>
</feature>
<dbReference type="InterPro" id="IPR020846">
    <property type="entry name" value="MFS_dom"/>
</dbReference>
<gene>
    <name evidence="10" type="ORF">J4557_23880</name>
</gene>
<feature type="domain" description="Major facilitator superfamily (MFS) profile" evidence="9">
    <location>
        <begin position="38"/>
        <end position="479"/>
    </location>
</feature>
<comment type="caution">
    <text evidence="10">The sequence shown here is derived from an EMBL/GenBank/DDBJ whole genome shotgun (WGS) entry which is preliminary data.</text>
</comment>
<dbReference type="Gene3D" id="1.20.1250.20">
    <property type="entry name" value="MFS general substrate transporter like domains"/>
    <property type="match status" value="1"/>
</dbReference>
<dbReference type="Proteomes" id="UP000666915">
    <property type="component" value="Unassembled WGS sequence"/>
</dbReference>
<dbReference type="CDD" id="cd17321">
    <property type="entry name" value="MFS_MMR_MDR_like"/>
    <property type="match status" value="1"/>
</dbReference>
<evidence type="ECO:0000256" key="2">
    <source>
        <dbReference type="ARBA" id="ARBA00022448"/>
    </source>
</evidence>
<feature type="transmembrane region" description="Helical" evidence="8">
    <location>
        <begin position="192"/>
        <end position="212"/>
    </location>
</feature>
<feature type="transmembrane region" description="Helical" evidence="8">
    <location>
        <begin position="251"/>
        <end position="270"/>
    </location>
</feature>
<name>A0ABS3R4I2_9ACTN</name>
<feature type="transmembrane region" description="Helical" evidence="8">
    <location>
        <begin position="163"/>
        <end position="186"/>
    </location>
</feature>
<evidence type="ECO:0000256" key="6">
    <source>
        <dbReference type="ARBA" id="ARBA00023136"/>
    </source>
</evidence>
<reference evidence="10 11" key="1">
    <citation type="submission" date="2021-03" db="EMBL/GenBank/DDBJ databases">
        <authorList>
            <person name="Kanchanasin P."/>
            <person name="Saeng-In P."/>
            <person name="Phongsopitanun W."/>
            <person name="Yuki M."/>
            <person name="Kudo T."/>
            <person name="Ohkuma M."/>
            <person name="Tanasupawat S."/>
        </authorList>
    </citation>
    <scope>NUCLEOTIDE SEQUENCE [LARGE SCALE GENOMIC DNA]</scope>
    <source>
        <strain evidence="10 11">L46</strain>
    </source>
</reference>
<comment type="subcellular location">
    <subcellularLocation>
        <location evidence="1">Cell membrane</location>
        <topology evidence="1">Multi-pass membrane protein</topology>
    </subcellularLocation>
</comment>
<organism evidence="10 11">
    <name type="scientific">Actinomadura nitritigenes</name>
    <dbReference type="NCBI Taxonomy" id="134602"/>
    <lineage>
        <taxon>Bacteria</taxon>
        <taxon>Bacillati</taxon>
        <taxon>Actinomycetota</taxon>
        <taxon>Actinomycetes</taxon>
        <taxon>Streptosporangiales</taxon>
        <taxon>Thermomonosporaceae</taxon>
        <taxon>Actinomadura</taxon>
    </lineage>
</organism>
<dbReference type="RefSeq" id="WP_208268969.1">
    <property type="nucleotide sequence ID" value="NZ_JAGEOK010000015.1"/>
</dbReference>
<evidence type="ECO:0000256" key="4">
    <source>
        <dbReference type="ARBA" id="ARBA00022692"/>
    </source>
</evidence>
<dbReference type="PRINTS" id="PR01036">
    <property type="entry name" value="TCRTETB"/>
</dbReference>
<accession>A0ABS3R4I2</accession>
<evidence type="ECO:0000256" key="1">
    <source>
        <dbReference type="ARBA" id="ARBA00004651"/>
    </source>
</evidence>
<keyword evidence="11" id="KW-1185">Reference proteome</keyword>
<feature type="transmembrane region" description="Helical" evidence="8">
    <location>
        <begin position="423"/>
        <end position="441"/>
    </location>
</feature>
<protein>
    <submittedName>
        <fullName evidence="10">MFS transporter</fullName>
    </submittedName>
</protein>
<feature type="transmembrane region" description="Helical" evidence="8">
    <location>
        <begin position="129"/>
        <end position="151"/>
    </location>
</feature>